<keyword evidence="13" id="KW-1185">Reference proteome</keyword>
<evidence type="ECO:0000256" key="8">
    <source>
        <dbReference type="ARBA" id="ARBA00023012"/>
    </source>
</evidence>
<dbReference type="Pfam" id="PF07730">
    <property type="entry name" value="HisKA_3"/>
    <property type="match status" value="1"/>
</dbReference>
<evidence type="ECO:0000256" key="3">
    <source>
        <dbReference type="ARBA" id="ARBA00022553"/>
    </source>
</evidence>
<gene>
    <name evidence="12" type="ORF">GCM10010411_19610</name>
</gene>
<dbReference type="PANTHER" id="PTHR24421:SF10">
    <property type="entry name" value="NITRATE_NITRITE SENSOR PROTEIN NARQ"/>
    <property type="match status" value="1"/>
</dbReference>
<dbReference type="Gene3D" id="3.30.565.10">
    <property type="entry name" value="Histidine kinase-like ATPase, C-terminal domain"/>
    <property type="match status" value="1"/>
</dbReference>
<evidence type="ECO:0000259" key="11">
    <source>
        <dbReference type="Pfam" id="PF07730"/>
    </source>
</evidence>
<feature type="transmembrane region" description="Helical" evidence="9">
    <location>
        <begin position="114"/>
        <end position="130"/>
    </location>
</feature>
<dbReference type="Pfam" id="PF02518">
    <property type="entry name" value="HATPase_c"/>
    <property type="match status" value="1"/>
</dbReference>
<feature type="transmembrane region" description="Helical" evidence="9">
    <location>
        <begin position="177"/>
        <end position="196"/>
    </location>
</feature>
<dbReference type="InterPro" id="IPR003594">
    <property type="entry name" value="HATPase_dom"/>
</dbReference>
<dbReference type="SUPFAM" id="SSF55874">
    <property type="entry name" value="ATPase domain of HSP90 chaperone/DNA topoisomerase II/histidine kinase"/>
    <property type="match status" value="1"/>
</dbReference>
<organism evidence="12 13">
    <name type="scientific">Actinomadura fulvescens</name>
    <dbReference type="NCBI Taxonomy" id="46160"/>
    <lineage>
        <taxon>Bacteria</taxon>
        <taxon>Bacillati</taxon>
        <taxon>Actinomycetota</taxon>
        <taxon>Actinomycetes</taxon>
        <taxon>Streptosporangiales</taxon>
        <taxon>Thermomonosporaceae</taxon>
        <taxon>Actinomadura</taxon>
    </lineage>
</organism>
<keyword evidence="3" id="KW-0597">Phosphoprotein</keyword>
<proteinExistence type="predicted"/>
<name>A0ABN3PN83_9ACTN</name>
<dbReference type="EC" id="2.7.13.3" evidence="2"/>
<protein>
    <recommendedName>
        <fullName evidence="2">histidine kinase</fullName>
        <ecNumber evidence="2">2.7.13.3</ecNumber>
    </recommendedName>
</protein>
<keyword evidence="4" id="KW-0808">Transferase</keyword>
<keyword evidence="7" id="KW-0067">ATP-binding</keyword>
<reference evidence="12 13" key="1">
    <citation type="journal article" date="2019" name="Int. J. Syst. Evol. Microbiol.">
        <title>The Global Catalogue of Microorganisms (GCM) 10K type strain sequencing project: providing services to taxonomists for standard genome sequencing and annotation.</title>
        <authorList>
            <consortium name="The Broad Institute Genomics Platform"/>
            <consortium name="The Broad Institute Genome Sequencing Center for Infectious Disease"/>
            <person name="Wu L."/>
            <person name="Ma J."/>
        </authorList>
    </citation>
    <scope>NUCLEOTIDE SEQUENCE [LARGE SCALE GENOMIC DNA]</scope>
    <source>
        <strain evidence="12 13">JCM 6833</strain>
    </source>
</reference>
<keyword evidence="9" id="KW-1133">Transmembrane helix</keyword>
<evidence type="ECO:0000256" key="5">
    <source>
        <dbReference type="ARBA" id="ARBA00022741"/>
    </source>
</evidence>
<evidence type="ECO:0000256" key="1">
    <source>
        <dbReference type="ARBA" id="ARBA00000085"/>
    </source>
</evidence>
<keyword evidence="9" id="KW-0472">Membrane</keyword>
<evidence type="ECO:0000313" key="12">
    <source>
        <dbReference type="EMBL" id="GAA2586901.1"/>
    </source>
</evidence>
<dbReference type="InterPro" id="IPR036890">
    <property type="entry name" value="HATPase_C_sf"/>
</dbReference>
<evidence type="ECO:0000256" key="4">
    <source>
        <dbReference type="ARBA" id="ARBA00022679"/>
    </source>
</evidence>
<dbReference type="InterPro" id="IPR011712">
    <property type="entry name" value="Sig_transdc_His_kin_sub3_dim/P"/>
</dbReference>
<evidence type="ECO:0000256" key="2">
    <source>
        <dbReference type="ARBA" id="ARBA00012438"/>
    </source>
</evidence>
<dbReference type="PANTHER" id="PTHR24421">
    <property type="entry name" value="NITRATE/NITRITE SENSOR PROTEIN NARX-RELATED"/>
    <property type="match status" value="1"/>
</dbReference>
<feature type="transmembrane region" description="Helical" evidence="9">
    <location>
        <begin position="137"/>
        <end position="157"/>
    </location>
</feature>
<dbReference type="EMBL" id="BAAATD010000002">
    <property type="protein sequence ID" value="GAA2586901.1"/>
    <property type="molecule type" value="Genomic_DNA"/>
</dbReference>
<keyword evidence="5" id="KW-0547">Nucleotide-binding</keyword>
<keyword evidence="8" id="KW-0902">Two-component regulatory system</keyword>
<keyword evidence="9" id="KW-0812">Transmembrane</keyword>
<comment type="catalytic activity">
    <reaction evidence="1">
        <text>ATP + protein L-histidine = ADP + protein N-phospho-L-histidine.</text>
        <dbReference type="EC" id="2.7.13.3"/>
    </reaction>
</comment>
<dbReference type="GO" id="GO:0016301">
    <property type="term" value="F:kinase activity"/>
    <property type="evidence" value="ECO:0007669"/>
    <property type="project" value="UniProtKB-KW"/>
</dbReference>
<keyword evidence="6 12" id="KW-0418">Kinase</keyword>
<feature type="domain" description="Signal transduction histidine kinase subgroup 3 dimerisation and phosphoacceptor" evidence="11">
    <location>
        <begin position="219"/>
        <end position="283"/>
    </location>
</feature>
<dbReference type="CDD" id="cd16917">
    <property type="entry name" value="HATPase_UhpB-NarQ-NarX-like"/>
    <property type="match status" value="1"/>
</dbReference>
<evidence type="ECO:0000256" key="7">
    <source>
        <dbReference type="ARBA" id="ARBA00022840"/>
    </source>
</evidence>
<dbReference type="Proteomes" id="UP001501509">
    <property type="component" value="Unassembled WGS sequence"/>
</dbReference>
<evidence type="ECO:0000256" key="6">
    <source>
        <dbReference type="ARBA" id="ARBA00022777"/>
    </source>
</evidence>
<sequence>MAAAVPVRTVLVVQPSLPARPVRAVVSDALVVAIGLAGSVQTTLDERTILRPFHGLTAVVLVLAGLSLAVRRRAPLTVAWITIAVPAAVLVVEFLAPGTLLFTGGDIDVDSVSLWPPGAMFAAYAVTAFPKAHQPPWLRGLPIAVLALVLAATPEVISDVAFQNVAVQGSDPEAGMVFRSIVLVVGGALLGMYVSARRRVLDGLRERADRAAEQARAEERARLAAEMHDVVAHRVTLMVLQAGALRVRARDDETRQAAEELRGTGARALEELRDVIGLLRRTEEGPDDEAGAHGPLPDLSTLIAESGSVGVPVDLEEEGDPPLASPVVGRTAYRIVQEALTNVRKHAPGARVRVEIRYRADGVRLTVLNSAPSRPADHHLAASGSGTGLSGLGQRVDLIGGTFTADPMPDGGFRVHASLPAFVPTPAPEAVR</sequence>
<feature type="transmembrane region" description="Helical" evidence="9">
    <location>
        <begin position="53"/>
        <end position="70"/>
    </location>
</feature>
<dbReference type="Gene3D" id="1.20.5.1930">
    <property type="match status" value="1"/>
</dbReference>
<evidence type="ECO:0000256" key="9">
    <source>
        <dbReference type="SAM" id="Phobius"/>
    </source>
</evidence>
<feature type="domain" description="Histidine kinase/HSP90-like ATPase" evidence="10">
    <location>
        <begin position="331"/>
        <end position="420"/>
    </location>
</feature>
<comment type="caution">
    <text evidence="12">The sequence shown here is derived from an EMBL/GenBank/DDBJ whole genome shotgun (WGS) entry which is preliminary data.</text>
</comment>
<evidence type="ECO:0000313" key="13">
    <source>
        <dbReference type="Proteomes" id="UP001501509"/>
    </source>
</evidence>
<feature type="transmembrane region" description="Helical" evidence="9">
    <location>
        <begin position="77"/>
        <end position="102"/>
    </location>
</feature>
<dbReference type="InterPro" id="IPR050482">
    <property type="entry name" value="Sensor_HK_TwoCompSys"/>
</dbReference>
<evidence type="ECO:0000259" key="10">
    <source>
        <dbReference type="Pfam" id="PF02518"/>
    </source>
</evidence>
<accession>A0ABN3PN83</accession>